<feature type="transmembrane region" description="Helical" evidence="14">
    <location>
        <begin position="521"/>
        <end position="540"/>
    </location>
</feature>
<evidence type="ECO:0000256" key="3">
    <source>
        <dbReference type="ARBA" id="ARBA00022475"/>
    </source>
</evidence>
<dbReference type="EMBL" id="JPWU03000135">
    <property type="protein sequence ID" value="KAG2525086.1"/>
    <property type="molecule type" value="Genomic_DNA"/>
</dbReference>
<feature type="transmembrane region" description="Helical" evidence="14">
    <location>
        <begin position="455"/>
        <end position="473"/>
    </location>
</feature>
<dbReference type="InterPro" id="IPR016130">
    <property type="entry name" value="Tyr_Pase_AS"/>
</dbReference>
<evidence type="ECO:0000256" key="1">
    <source>
        <dbReference type="ARBA" id="ARBA00004651"/>
    </source>
</evidence>
<organism evidence="17 18">
    <name type="scientific">Phytophthora kernoviae</name>
    <dbReference type="NCBI Taxonomy" id="325452"/>
    <lineage>
        <taxon>Eukaryota</taxon>
        <taxon>Sar</taxon>
        <taxon>Stramenopiles</taxon>
        <taxon>Oomycota</taxon>
        <taxon>Peronosporomycetes</taxon>
        <taxon>Peronosporales</taxon>
        <taxon>Peronosporaceae</taxon>
        <taxon>Phytophthora</taxon>
    </lineage>
</organism>
<dbReference type="GO" id="GO:0004605">
    <property type="term" value="F:phosphatidate cytidylyltransferase activity"/>
    <property type="evidence" value="ECO:0007669"/>
    <property type="project" value="UniProtKB-EC"/>
</dbReference>
<dbReference type="PANTHER" id="PTHR46382:SF1">
    <property type="entry name" value="PHOSPHATIDATE CYTIDYLYLTRANSFERASE"/>
    <property type="match status" value="1"/>
</dbReference>
<dbReference type="EC" id="2.7.7.41" evidence="13"/>
<evidence type="ECO:0000256" key="12">
    <source>
        <dbReference type="ARBA" id="ARBA00023264"/>
    </source>
</evidence>
<name>A0A921V8C8_9STRA</name>
<evidence type="ECO:0000256" key="6">
    <source>
        <dbReference type="ARBA" id="ARBA00022692"/>
    </source>
</evidence>
<dbReference type="Pfam" id="PF01148">
    <property type="entry name" value="CTP_transf_1"/>
    <property type="match status" value="1"/>
</dbReference>
<keyword evidence="11" id="KW-0594">Phospholipid biosynthesis</keyword>
<dbReference type="PROSITE" id="PS50056">
    <property type="entry name" value="TYR_PHOSPHATASE_2"/>
    <property type="match status" value="1"/>
</dbReference>
<dbReference type="PRINTS" id="PR00700">
    <property type="entry name" value="PRTYPHPHTASE"/>
</dbReference>
<feature type="domain" description="Tyrosine-protein phosphatase" evidence="15">
    <location>
        <begin position="25"/>
        <end position="276"/>
    </location>
</feature>
<dbReference type="GO" id="GO:0005886">
    <property type="term" value="C:plasma membrane"/>
    <property type="evidence" value="ECO:0007669"/>
    <property type="project" value="UniProtKB-SubCell"/>
</dbReference>
<keyword evidence="7 13" id="KW-0548">Nucleotidyltransferase</keyword>
<dbReference type="InterPro" id="IPR003595">
    <property type="entry name" value="Tyr_Pase_cat"/>
</dbReference>
<dbReference type="PROSITE" id="PS01315">
    <property type="entry name" value="CDS"/>
    <property type="match status" value="1"/>
</dbReference>
<evidence type="ECO:0000259" key="15">
    <source>
        <dbReference type="PROSITE" id="PS50055"/>
    </source>
</evidence>
<dbReference type="PANTHER" id="PTHR46382">
    <property type="entry name" value="PHOSPHATIDATE CYTIDYLYLTRANSFERASE"/>
    <property type="match status" value="1"/>
</dbReference>
<dbReference type="InterPro" id="IPR000387">
    <property type="entry name" value="Tyr_Pase_dom"/>
</dbReference>
<reference evidence="17" key="1">
    <citation type="journal article" date="2015" name="Genom Data">
        <title>Genome sequences of six Phytophthora species associated with forests in New Zealand.</title>
        <authorList>
            <person name="Studholme D.J."/>
            <person name="McDougal R.L."/>
            <person name="Sambles C."/>
            <person name="Hansen E."/>
            <person name="Hardy G."/>
            <person name="Grant M."/>
            <person name="Ganley R.J."/>
            <person name="Williams N.M."/>
        </authorList>
    </citation>
    <scope>NUCLEOTIDE SEQUENCE</scope>
    <source>
        <strain evidence="17">NZFS 3630</strain>
    </source>
</reference>
<dbReference type="GO" id="GO:0004725">
    <property type="term" value="F:protein tyrosine phosphatase activity"/>
    <property type="evidence" value="ECO:0007669"/>
    <property type="project" value="InterPro"/>
</dbReference>
<keyword evidence="10 14" id="KW-0472">Membrane</keyword>
<evidence type="ECO:0000256" key="10">
    <source>
        <dbReference type="ARBA" id="ARBA00023136"/>
    </source>
</evidence>
<dbReference type="SMART" id="SM00404">
    <property type="entry name" value="PTPc_motif"/>
    <property type="match status" value="1"/>
</dbReference>
<evidence type="ECO:0000313" key="18">
    <source>
        <dbReference type="Proteomes" id="UP000792063"/>
    </source>
</evidence>
<dbReference type="Pfam" id="PF00102">
    <property type="entry name" value="Y_phosphatase"/>
    <property type="match status" value="1"/>
</dbReference>
<keyword evidence="8 14" id="KW-1133">Transmembrane helix</keyword>
<dbReference type="GO" id="GO:0016024">
    <property type="term" value="P:CDP-diacylglycerol biosynthetic process"/>
    <property type="evidence" value="ECO:0007669"/>
    <property type="project" value="TreeGrafter"/>
</dbReference>
<feature type="transmembrane region" description="Helical" evidence="14">
    <location>
        <begin position="568"/>
        <end position="586"/>
    </location>
</feature>
<comment type="caution">
    <text evidence="17">The sequence shown here is derived from an EMBL/GenBank/DDBJ whole genome shotgun (WGS) entry which is preliminary data.</text>
</comment>
<feature type="transmembrane region" description="Helical" evidence="14">
    <location>
        <begin position="367"/>
        <end position="388"/>
    </location>
</feature>
<gene>
    <name evidence="17" type="ORF">JM18_004781</name>
</gene>
<evidence type="ECO:0000313" key="17">
    <source>
        <dbReference type="EMBL" id="KAG2525086.1"/>
    </source>
</evidence>
<keyword evidence="12" id="KW-1208">Phospholipid metabolism</keyword>
<comment type="similarity">
    <text evidence="2 13">Belongs to the CDS family.</text>
</comment>
<dbReference type="AlphaFoldDB" id="A0A921V8C8"/>
<evidence type="ECO:0000256" key="11">
    <source>
        <dbReference type="ARBA" id="ARBA00023209"/>
    </source>
</evidence>
<evidence type="ECO:0000259" key="16">
    <source>
        <dbReference type="PROSITE" id="PS50056"/>
    </source>
</evidence>
<dbReference type="CDD" id="cd00047">
    <property type="entry name" value="PTPc"/>
    <property type="match status" value="1"/>
</dbReference>
<keyword evidence="5 13" id="KW-0808">Transferase</keyword>
<feature type="transmembrane region" description="Helical" evidence="14">
    <location>
        <begin position="400"/>
        <end position="418"/>
    </location>
</feature>
<dbReference type="SMART" id="SM00194">
    <property type="entry name" value="PTPc"/>
    <property type="match status" value="1"/>
</dbReference>
<evidence type="ECO:0000256" key="9">
    <source>
        <dbReference type="ARBA" id="ARBA00023098"/>
    </source>
</evidence>
<dbReference type="SUPFAM" id="SSF52799">
    <property type="entry name" value="(Phosphotyrosine protein) phosphatases II"/>
    <property type="match status" value="1"/>
</dbReference>
<dbReference type="InterPro" id="IPR000374">
    <property type="entry name" value="PC_trans"/>
</dbReference>
<comment type="pathway">
    <text evidence="13">Phospholipid metabolism; CDP-diacylglycerol biosynthesis; CDP-diacylglycerol from sn-glycerol 3-phosphate: step 3/3.</text>
</comment>
<dbReference type="PROSITE" id="PS50055">
    <property type="entry name" value="TYR_PHOSPHATASE_PTP"/>
    <property type="match status" value="1"/>
</dbReference>
<keyword evidence="3" id="KW-1003">Cell membrane</keyword>
<evidence type="ECO:0000256" key="14">
    <source>
        <dbReference type="SAM" id="Phobius"/>
    </source>
</evidence>
<reference evidence="17" key="2">
    <citation type="submission" date="2020-06" db="EMBL/GenBank/DDBJ databases">
        <authorList>
            <person name="Studholme D.J."/>
        </authorList>
    </citation>
    <scope>NUCLEOTIDE SEQUENCE</scope>
    <source>
        <strain evidence="17">NZFS 3630</strain>
    </source>
</reference>
<dbReference type="InterPro" id="IPR029021">
    <property type="entry name" value="Prot-tyrosine_phosphatase-like"/>
</dbReference>
<dbReference type="Gene3D" id="3.90.190.10">
    <property type="entry name" value="Protein tyrosine phosphatase superfamily"/>
    <property type="match status" value="1"/>
</dbReference>
<sequence length="656" mass="73655">MEICWSIDKSPWYEAALTPQTKATKAKNRYRDVIPFEKTRVKLQSSSDDYINANYIDGGYIACCAPVPTAIRDFWHMVWQCNVYVVLMLTNFVERERLKADMYWEPRGQAVDFDGVHVQLLDEEQHPASLGFIVRRFKVWRVDDHGQEVSRVIKHIQLTNWPDHGVLKDFRVIAPMLDAVNSYQQEASRTQKVDARVVVHCSAGIGRSGTFIAIDILLKRLHQVLTNRSSSADENAQAMQQALDISRVVHHLRSQRPGMVQTPEHNSRLHSIRGSLVSSETIEEDSVIDRNLLSRSLIHGSSGDLETNGDRVSVFHTEQCDPRLRQEEQEEDEIVRVNVELRTQEVQLNCRAVSKLALRFFYGNDKVAAVFVAVVLCAISSAIFLLSVEKIKKLQSTEFYVSRWLYAIATSFVASFCACMAPDWRYGLTILVQYTVFTILALYSTGCPLNDFSCGIGLDPEVAILGGMLVLLISRFSTNRSGVEVFLTFMLDVLGLIYIAGSLSILVAFVDDERRTLYRELLIALLYIVWASDTGAYVTGKVLEVAHYPYYNPLAAHLSKNKDYEGTLGAIFFGVGAMTVVSRVLNLPGSFSSKVMFTILAVITGRFGDLFESLLKRAAGVKDSGTLIPGHGGMLDRIDALMFASLIFSRYYSIES</sequence>
<accession>A0A921V8C8</accession>
<evidence type="ECO:0000256" key="7">
    <source>
        <dbReference type="ARBA" id="ARBA00022695"/>
    </source>
</evidence>
<evidence type="ECO:0000256" key="2">
    <source>
        <dbReference type="ARBA" id="ARBA00010185"/>
    </source>
</evidence>
<dbReference type="Proteomes" id="UP000792063">
    <property type="component" value="Unassembled WGS sequence"/>
</dbReference>
<feature type="transmembrane region" description="Helical" evidence="14">
    <location>
        <begin position="485"/>
        <end position="509"/>
    </location>
</feature>
<keyword evidence="6 13" id="KW-0812">Transmembrane</keyword>
<dbReference type="PROSITE" id="PS00383">
    <property type="entry name" value="TYR_PHOSPHATASE_1"/>
    <property type="match status" value="1"/>
</dbReference>
<evidence type="ECO:0000256" key="13">
    <source>
        <dbReference type="RuleBase" id="RU003938"/>
    </source>
</evidence>
<comment type="subcellular location">
    <subcellularLocation>
        <location evidence="1">Cell membrane</location>
        <topology evidence="1">Multi-pass membrane protein</topology>
    </subcellularLocation>
</comment>
<protein>
    <recommendedName>
        <fullName evidence="13">Phosphatidate cytidylyltransferase</fullName>
        <ecNumber evidence="13">2.7.7.41</ecNumber>
    </recommendedName>
</protein>
<comment type="catalytic activity">
    <reaction evidence="13">
        <text>a 1,2-diacyl-sn-glycero-3-phosphate + CTP + H(+) = a CDP-1,2-diacyl-sn-glycerol + diphosphate</text>
        <dbReference type="Rhea" id="RHEA:16229"/>
        <dbReference type="ChEBI" id="CHEBI:15378"/>
        <dbReference type="ChEBI" id="CHEBI:33019"/>
        <dbReference type="ChEBI" id="CHEBI:37563"/>
        <dbReference type="ChEBI" id="CHEBI:58332"/>
        <dbReference type="ChEBI" id="CHEBI:58608"/>
        <dbReference type="EC" id="2.7.7.41"/>
    </reaction>
</comment>
<evidence type="ECO:0000256" key="4">
    <source>
        <dbReference type="ARBA" id="ARBA00022516"/>
    </source>
</evidence>
<feature type="domain" description="Tyrosine specific protein phosphatases" evidence="16">
    <location>
        <begin position="174"/>
        <end position="267"/>
    </location>
</feature>
<feature type="transmembrane region" description="Helical" evidence="14">
    <location>
        <begin position="424"/>
        <end position="443"/>
    </location>
</feature>
<keyword evidence="4" id="KW-0444">Lipid biosynthesis</keyword>
<proteinExistence type="inferred from homology"/>
<dbReference type="InterPro" id="IPR000242">
    <property type="entry name" value="PTP_cat"/>
</dbReference>
<evidence type="ECO:0000256" key="5">
    <source>
        <dbReference type="ARBA" id="ARBA00022679"/>
    </source>
</evidence>
<keyword evidence="9" id="KW-0443">Lipid metabolism</keyword>
<evidence type="ECO:0000256" key="8">
    <source>
        <dbReference type="ARBA" id="ARBA00022989"/>
    </source>
</evidence>